<dbReference type="SMART" id="SM00557">
    <property type="entry name" value="IG_FLMN"/>
    <property type="match status" value="3"/>
</dbReference>
<dbReference type="PANTHER" id="PTHR38537">
    <property type="entry name" value="JITTERBUG, ISOFORM N"/>
    <property type="match status" value="1"/>
</dbReference>
<feature type="repeat" description="Filamin" evidence="3">
    <location>
        <begin position="1"/>
        <end position="53"/>
    </location>
</feature>
<evidence type="ECO:0000256" key="1">
    <source>
        <dbReference type="ARBA" id="ARBA00009238"/>
    </source>
</evidence>
<dbReference type="InterPro" id="IPR013783">
    <property type="entry name" value="Ig-like_fold"/>
</dbReference>
<dbReference type="InterPro" id="IPR014756">
    <property type="entry name" value="Ig_E-set"/>
</dbReference>
<protein>
    <recommendedName>
        <fullName evidence="6">Filamin</fullName>
    </recommendedName>
</protein>
<dbReference type="Pfam" id="PF00630">
    <property type="entry name" value="Filamin"/>
    <property type="match status" value="3"/>
</dbReference>
<comment type="similarity">
    <text evidence="1">Belongs to the filamin family.</text>
</comment>
<dbReference type="OrthoDB" id="5334309at2759"/>
<dbReference type="GO" id="GO:0051015">
    <property type="term" value="F:actin filament binding"/>
    <property type="evidence" value="ECO:0007669"/>
    <property type="project" value="InterPro"/>
</dbReference>
<gene>
    <name evidence="4" type="ORF">MHI_LOCUS777953</name>
</gene>
<organism evidence="4 5">
    <name type="scientific">Heterotrigona itama</name>
    <dbReference type="NCBI Taxonomy" id="395501"/>
    <lineage>
        <taxon>Eukaryota</taxon>
        <taxon>Metazoa</taxon>
        <taxon>Ecdysozoa</taxon>
        <taxon>Arthropoda</taxon>
        <taxon>Hexapoda</taxon>
        <taxon>Insecta</taxon>
        <taxon>Pterygota</taxon>
        <taxon>Neoptera</taxon>
        <taxon>Endopterygota</taxon>
        <taxon>Hymenoptera</taxon>
        <taxon>Apocrita</taxon>
        <taxon>Aculeata</taxon>
        <taxon>Apoidea</taxon>
        <taxon>Anthophila</taxon>
        <taxon>Apidae</taxon>
        <taxon>Heterotrigona</taxon>
    </lineage>
</organism>
<evidence type="ECO:0000313" key="5">
    <source>
        <dbReference type="Proteomes" id="UP000752696"/>
    </source>
</evidence>
<reference evidence="4" key="1">
    <citation type="submission" date="2020-07" db="EMBL/GenBank/DDBJ databases">
        <authorList>
            <person name="Nazaruddin N."/>
        </authorList>
    </citation>
    <scope>NUCLEOTIDE SEQUENCE</scope>
</reference>
<feature type="non-terminal residue" evidence="4">
    <location>
        <position position="1"/>
    </location>
</feature>
<dbReference type="PANTHER" id="PTHR38537:SF8">
    <property type="entry name" value="FILAMIN-A"/>
    <property type="match status" value="1"/>
</dbReference>
<dbReference type="InterPro" id="IPR044801">
    <property type="entry name" value="Filamin"/>
</dbReference>
<feature type="repeat" description="Filamin" evidence="3">
    <location>
        <begin position="182"/>
        <end position="276"/>
    </location>
</feature>
<evidence type="ECO:0008006" key="6">
    <source>
        <dbReference type="Google" id="ProtNLM"/>
    </source>
</evidence>
<evidence type="ECO:0000313" key="4">
    <source>
        <dbReference type="EMBL" id="CAD1478115.1"/>
    </source>
</evidence>
<comment type="caution">
    <text evidence="4">The sequence shown here is derived from an EMBL/GenBank/DDBJ whole genome shotgun (WGS) entry which is preliminary data.</text>
</comment>
<proteinExistence type="inferred from homology"/>
<feature type="repeat" description="Filamin" evidence="3">
    <location>
        <begin position="55"/>
        <end position="146"/>
    </location>
</feature>
<dbReference type="Gene3D" id="2.60.40.10">
    <property type="entry name" value="Immunoglobulins"/>
    <property type="match status" value="3"/>
</dbReference>
<dbReference type="InterPro" id="IPR017868">
    <property type="entry name" value="Filamin/ABP280_repeat-like"/>
</dbReference>
<name>A0A6V7HCG7_9HYME</name>
<dbReference type="GO" id="GO:0030036">
    <property type="term" value="P:actin cytoskeleton organization"/>
    <property type="evidence" value="ECO:0007669"/>
    <property type="project" value="InterPro"/>
</dbReference>
<accession>A0A6V7HCG7</accession>
<dbReference type="FunFam" id="2.60.40.10:FF:000096">
    <property type="entry name" value="filamin-C isoform X2"/>
    <property type="match status" value="1"/>
</dbReference>
<dbReference type="Proteomes" id="UP000752696">
    <property type="component" value="Unassembled WGS sequence"/>
</dbReference>
<dbReference type="EMBL" id="CAJDYZ010010514">
    <property type="protein sequence ID" value="CAD1478115.1"/>
    <property type="molecule type" value="Genomic_DNA"/>
</dbReference>
<dbReference type="PROSITE" id="PS50194">
    <property type="entry name" value="FILAMIN_REPEAT"/>
    <property type="match status" value="3"/>
</dbReference>
<dbReference type="InterPro" id="IPR001298">
    <property type="entry name" value="Filamin/ABP280_rpt"/>
</dbReference>
<sequence>IVSPSGIEDDCFIQGIDTDTYSVRFMPRENGIHNIHVKFNGVHIQGSPFRIKVGKVDADPAALHAYGNGLKEIKTGQKTDFIIDTCNAGSGVLCITVDGPSKVAMDCTEVEEGYKVRYTPLVPGDYYISIKYDGYHIVGSPFKVPCTGADLAERGAQETSSIVVETVQKISKSKQVGPVLPLFKSDASKVASKGMGLKKAYLGKQNVFTVNATDAGNNILFVGVYGPKGPCEEVSMKHTGRNNYNVSYVVRERGEYIVIVKWGDDHIPGSPYKVERVRQLRIPPRKELALPWSFTCIANSFWLAAPLEEEGEIKIPTMPCDNRASR</sequence>
<keyword evidence="5" id="KW-1185">Reference proteome</keyword>
<dbReference type="SUPFAM" id="SSF81296">
    <property type="entry name" value="E set domains"/>
    <property type="match status" value="3"/>
</dbReference>
<evidence type="ECO:0000256" key="3">
    <source>
        <dbReference type="PROSITE-ProRule" id="PRU00087"/>
    </source>
</evidence>
<dbReference type="AlphaFoldDB" id="A0A6V7HCG7"/>
<keyword evidence="2" id="KW-0677">Repeat</keyword>
<evidence type="ECO:0000256" key="2">
    <source>
        <dbReference type="ARBA" id="ARBA00022737"/>
    </source>
</evidence>